<evidence type="ECO:0000256" key="1">
    <source>
        <dbReference type="SAM" id="Phobius"/>
    </source>
</evidence>
<reference evidence="2 3" key="1">
    <citation type="journal article" date="2016" name="Nat. Commun.">
        <title>Thousands of microbial genomes shed light on interconnected biogeochemical processes in an aquifer system.</title>
        <authorList>
            <person name="Anantharaman K."/>
            <person name="Brown C.T."/>
            <person name="Hug L.A."/>
            <person name="Sharon I."/>
            <person name="Castelle C.J."/>
            <person name="Probst A.J."/>
            <person name="Thomas B.C."/>
            <person name="Singh A."/>
            <person name="Wilkins M.J."/>
            <person name="Karaoz U."/>
            <person name="Brodie E.L."/>
            <person name="Williams K.H."/>
            <person name="Hubbard S.S."/>
            <person name="Banfield J.F."/>
        </authorList>
    </citation>
    <scope>NUCLEOTIDE SEQUENCE [LARGE SCALE GENOMIC DNA]</scope>
</reference>
<comment type="caution">
    <text evidence="2">The sequence shown here is derived from an EMBL/GenBank/DDBJ whole genome shotgun (WGS) entry which is preliminary data.</text>
</comment>
<dbReference type="SUPFAM" id="SSF54523">
    <property type="entry name" value="Pili subunits"/>
    <property type="match status" value="1"/>
</dbReference>
<keyword evidence="1" id="KW-1133">Transmembrane helix</keyword>
<dbReference type="STRING" id="1802730.A2591_01100"/>
<evidence type="ECO:0000313" key="3">
    <source>
        <dbReference type="Proteomes" id="UP000178168"/>
    </source>
</evidence>
<feature type="transmembrane region" description="Helical" evidence="1">
    <location>
        <begin position="16"/>
        <end position="35"/>
    </location>
</feature>
<evidence type="ECO:0008006" key="4">
    <source>
        <dbReference type="Google" id="ProtNLM"/>
    </source>
</evidence>
<keyword evidence="1" id="KW-0812">Transmembrane</keyword>
<name>A0A1G2SIR8_9BACT</name>
<keyword evidence="1" id="KW-0472">Membrane</keyword>
<accession>A0A1G2SIR8</accession>
<sequence length="172" mass="18599">MKRTTGTLQGFTMVELVVYIALLTVITVLAIQSTLSMTRAFADLRVSRDLNSSATALLERMSRDMRSANSVDTAQSTLGSHPGRLTLNTTDSGGSATTVEFYVENSLVKIRENGVAQGSIMSSNTTIDSFIVRQLTNASTEAVKVEATITATRGDLSKTRNFYTTIVLRGSY</sequence>
<evidence type="ECO:0000313" key="2">
    <source>
        <dbReference type="EMBL" id="OHA84906.1"/>
    </source>
</evidence>
<organism evidence="2 3">
    <name type="scientific">Candidatus Yonathbacteria bacterium RIFOXYD1_FULL_52_36</name>
    <dbReference type="NCBI Taxonomy" id="1802730"/>
    <lineage>
        <taxon>Bacteria</taxon>
        <taxon>Candidatus Yonathiibacteriota</taxon>
    </lineage>
</organism>
<dbReference type="AlphaFoldDB" id="A0A1G2SIR8"/>
<dbReference type="Proteomes" id="UP000178168">
    <property type="component" value="Unassembled WGS sequence"/>
</dbReference>
<protein>
    <recommendedName>
        <fullName evidence="4">Prepilin-type N-terminal cleavage/methylation domain-containing protein</fullName>
    </recommendedName>
</protein>
<dbReference type="InterPro" id="IPR045584">
    <property type="entry name" value="Pilin-like"/>
</dbReference>
<proteinExistence type="predicted"/>
<dbReference type="EMBL" id="MHUZ01000034">
    <property type="protein sequence ID" value="OHA84906.1"/>
    <property type="molecule type" value="Genomic_DNA"/>
</dbReference>
<gene>
    <name evidence="2" type="ORF">A2591_01100</name>
</gene>